<reference evidence="2" key="1">
    <citation type="submission" date="2016-04" db="EMBL/GenBank/DDBJ databases">
        <authorList>
            <person name="Tabuchi Yagui T.R."/>
        </authorList>
    </citation>
    <scope>NUCLEOTIDE SEQUENCE [LARGE SCALE GENOMIC DNA]</scope>
    <source>
        <strain evidence="2">NIES-26</strain>
    </source>
</reference>
<evidence type="ECO:0000256" key="1">
    <source>
        <dbReference type="SAM" id="Phobius"/>
    </source>
</evidence>
<keyword evidence="3" id="KW-1185">Reference proteome</keyword>
<feature type="transmembrane region" description="Helical" evidence="1">
    <location>
        <begin position="52"/>
        <end position="76"/>
    </location>
</feature>
<feature type="transmembrane region" description="Helical" evidence="1">
    <location>
        <begin position="130"/>
        <end position="146"/>
    </location>
</feature>
<organism evidence="2 3">
    <name type="scientific">Nostoc minutum NIES-26</name>
    <dbReference type="NCBI Taxonomy" id="1844469"/>
    <lineage>
        <taxon>Bacteria</taxon>
        <taxon>Bacillati</taxon>
        <taxon>Cyanobacteriota</taxon>
        <taxon>Cyanophyceae</taxon>
        <taxon>Nostocales</taxon>
        <taxon>Nostocaceae</taxon>
        <taxon>Nostoc</taxon>
    </lineage>
</organism>
<evidence type="ECO:0000313" key="3">
    <source>
        <dbReference type="Proteomes" id="UP000252107"/>
    </source>
</evidence>
<keyword evidence="1" id="KW-0812">Transmembrane</keyword>
<dbReference type="GO" id="GO:0140359">
    <property type="term" value="F:ABC-type transporter activity"/>
    <property type="evidence" value="ECO:0007669"/>
    <property type="project" value="InterPro"/>
</dbReference>
<feature type="transmembrane region" description="Helical" evidence="1">
    <location>
        <begin position="232"/>
        <end position="254"/>
    </location>
</feature>
<dbReference type="PANTHER" id="PTHR43471:SF10">
    <property type="entry name" value="SLL1107 PROTEIN"/>
    <property type="match status" value="1"/>
</dbReference>
<feature type="transmembrane region" description="Helical" evidence="1">
    <location>
        <begin position="103"/>
        <end position="124"/>
    </location>
</feature>
<dbReference type="PANTHER" id="PTHR43471">
    <property type="entry name" value="ABC TRANSPORTER PERMEASE"/>
    <property type="match status" value="1"/>
</dbReference>
<gene>
    <name evidence="2" type="ORF">A6770_08805</name>
</gene>
<comment type="caution">
    <text evidence="2">The sequence shown here is derived from an EMBL/GenBank/DDBJ whole genome shotgun (WGS) entry which is preliminary data.</text>
</comment>
<sequence>MTISRIFVIAKNVFQEVVRDRILYIIGLYTLILAVAIRVLPEFAASTQNKMFLDFGMVAMSVIALIVAVFVGTGLINKEIEKRTILVLIAKPISHSEIITGKFLGLSAVLAVLVTSMTVIDLIFLQFGNIPHPTASILVAAVFLFLQLSLITAIAITFGVFTSSLLAVILTFAVYLMGNITQDLVQLGRLSRNPAIQSVTQILYLILPDLSRLDLKNDAVYGLQALPDFTTLILNLGYSLIYSVMLLAIAVFIFSRREF</sequence>
<dbReference type="Pfam" id="PF12679">
    <property type="entry name" value="ABC2_membrane_2"/>
    <property type="match status" value="1"/>
</dbReference>
<feature type="transmembrane region" description="Helical" evidence="1">
    <location>
        <begin position="21"/>
        <end position="40"/>
    </location>
</feature>
<proteinExistence type="predicted"/>
<feature type="transmembrane region" description="Helical" evidence="1">
    <location>
        <begin position="153"/>
        <end position="177"/>
    </location>
</feature>
<protein>
    <submittedName>
        <fullName evidence="2">ABC transporter permease</fullName>
    </submittedName>
</protein>
<dbReference type="AlphaFoldDB" id="A0A367RXC7"/>
<dbReference type="EMBL" id="LXQD01000023">
    <property type="protein sequence ID" value="RCJ41175.1"/>
    <property type="molecule type" value="Genomic_DNA"/>
</dbReference>
<dbReference type="Proteomes" id="UP000252107">
    <property type="component" value="Unassembled WGS sequence"/>
</dbReference>
<keyword evidence="1" id="KW-1133">Transmembrane helix</keyword>
<accession>A0A367RXC7</accession>
<dbReference type="GO" id="GO:0005886">
    <property type="term" value="C:plasma membrane"/>
    <property type="evidence" value="ECO:0007669"/>
    <property type="project" value="UniProtKB-SubCell"/>
</dbReference>
<evidence type="ECO:0000313" key="2">
    <source>
        <dbReference type="EMBL" id="RCJ41175.1"/>
    </source>
</evidence>
<keyword evidence="1" id="KW-0472">Membrane</keyword>
<name>A0A367RXC7_9NOSO</name>